<gene>
    <name evidence="4" type="ORF">PMAYCL1PPCAC_18577</name>
</gene>
<dbReference type="EMBL" id="BTRK01000004">
    <property type="protein sequence ID" value="GMR48382.1"/>
    <property type="molecule type" value="Genomic_DNA"/>
</dbReference>
<feature type="signal peptide" evidence="3">
    <location>
        <begin position="1"/>
        <end position="24"/>
    </location>
</feature>
<keyword evidence="5" id="KW-1185">Reference proteome</keyword>
<protein>
    <recommendedName>
        <fullName evidence="6">CX domain-containing protein</fullName>
    </recommendedName>
</protein>
<dbReference type="PANTHER" id="PTHR47520:SF13">
    <property type="entry name" value="PROTEIN CBG10012"/>
    <property type="match status" value="1"/>
</dbReference>
<feature type="region of interest" description="Disordered" evidence="1">
    <location>
        <begin position="151"/>
        <end position="212"/>
    </location>
</feature>
<feature type="chain" id="PRO_5043019006" description="CX domain-containing protein" evidence="3">
    <location>
        <begin position="25"/>
        <end position="478"/>
    </location>
</feature>
<keyword evidence="2" id="KW-0472">Membrane</keyword>
<reference evidence="5" key="1">
    <citation type="submission" date="2022-10" db="EMBL/GenBank/DDBJ databases">
        <title>Genome assembly of Pristionchus species.</title>
        <authorList>
            <person name="Yoshida K."/>
            <person name="Sommer R.J."/>
        </authorList>
    </citation>
    <scope>NUCLEOTIDE SEQUENCE [LARGE SCALE GENOMIC DNA]</scope>
    <source>
        <strain evidence="5">RS5460</strain>
    </source>
</reference>
<evidence type="ECO:0000313" key="5">
    <source>
        <dbReference type="Proteomes" id="UP001328107"/>
    </source>
</evidence>
<keyword evidence="2" id="KW-0812">Transmembrane</keyword>
<evidence type="ECO:0000256" key="1">
    <source>
        <dbReference type="SAM" id="MobiDB-lite"/>
    </source>
</evidence>
<feature type="transmembrane region" description="Helical" evidence="2">
    <location>
        <begin position="421"/>
        <end position="446"/>
    </location>
</feature>
<dbReference type="AlphaFoldDB" id="A0AAN5CQ53"/>
<evidence type="ECO:0000256" key="2">
    <source>
        <dbReference type="SAM" id="Phobius"/>
    </source>
</evidence>
<feature type="compositionally biased region" description="Low complexity" evidence="1">
    <location>
        <begin position="180"/>
        <end position="202"/>
    </location>
</feature>
<feature type="compositionally biased region" description="Low complexity" evidence="1">
    <location>
        <begin position="162"/>
        <end position="173"/>
    </location>
</feature>
<feature type="non-terminal residue" evidence="4">
    <location>
        <position position="1"/>
    </location>
</feature>
<feature type="region of interest" description="Disordered" evidence="1">
    <location>
        <begin position="122"/>
        <end position="141"/>
    </location>
</feature>
<sequence>LSTSFKSSMKTLFFLSVLTGSALGLFRSSSYSYSYGSPYYSSSNYYSDNYYTIPYRSNSRYASEEHKSYTYMDGSSRPTVSKDEIVRAAKNQADSARVIQSSSSFTAGKLRYFWGTQYMPSQECGSDSGKRSKRSVDGTFSTIPYSRSDSYFTDGVKERGTTRTPPSLPYTSTSPPPLPYSRKNSSPPLPSDSSIPSYPSISFDRSTSPSPYPKTATYTRDFIYINDSIHKAPIGDNGNFSDFKDTLAYLNMFYVNFTDPVSFFLLYSSNGRSEAESLNYVETYLPDNFTSKSYSNSSSMMTDAMSNLPLNVSDRATELAKTMMGGNIEKSANDWYKDIKDEREYKELIGSSNGSGPVQTYVGCSENSAFAVCTRSISDLDSSLYSYIFNSAIPSEIAWQCPDKDYYCCEWECCKEKKCSVAGIIFCIIFSLLAFSCCMCCCCLCLKGKKKEKETLVVMYPKPQPQAYFISVPPRVYY</sequence>
<evidence type="ECO:0000256" key="3">
    <source>
        <dbReference type="SAM" id="SignalP"/>
    </source>
</evidence>
<organism evidence="4 5">
    <name type="scientific">Pristionchus mayeri</name>
    <dbReference type="NCBI Taxonomy" id="1317129"/>
    <lineage>
        <taxon>Eukaryota</taxon>
        <taxon>Metazoa</taxon>
        <taxon>Ecdysozoa</taxon>
        <taxon>Nematoda</taxon>
        <taxon>Chromadorea</taxon>
        <taxon>Rhabditida</taxon>
        <taxon>Rhabditina</taxon>
        <taxon>Diplogasteromorpha</taxon>
        <taxon>Diplogasteroidea</taxon>
        <taxon>Neodiplogasteridae</taxon>
        <taxon>Pristionchus</taxon>
    </lineage>
</organism>
<keyword evidence="2" id="KW-1133">Transmembrane helix</keyword>
<proteinExistence type="predicted"/>
<dbReference type="PANTHER" id="PTHR47520">
    <property type="entry name" value="CX DOMAIN-CONTAINING PROTEIN-RELATED"/>
    <property type="match status" value="1"/>
</dbReference>
<keyword evidence="3" id="KW-0732">Signal</keyword>
<name>A0AAN5CQ53_9BILA</name>
<accession>A0AAN5CQ53</accession>
<dbReference type="Proteomes" id="UP001328107">
    <property type="component" value="Unassembled WGS sequence"/>
</dbReference>
<evidence type="ECO:0008006" key="6">
    <source>
        <dbReference type="Google" id="ProtNLM"/>
    </source>
</evidence>
<evidence type="ECO:0000313" key="4">
    <source>
        <dbReference type="EMBL" id="GMR48382.1"/>
    </source>
</evidence>
<comment type="caution">
    <text evidence="4">The sequence shown here is derived from an EMBL/GenBank/DDBJ whole genome shotgun (WGS) entry which is preliminary data.</text>
</comment>